<evidence type="ECO:0000313" key="4">
    <source>
        <dbReference type="Proteomes" id="UP000324646"/>
    </source>
</evidence>
<accession>A0A5C0SFH5</accession>
<dbReference type="Pfam" id="PF02254">
    <property type="entry name" value="TrkA_N"/>
    <property type="match status" value="1"/>
</dbReference>
<evidence type="ECO:0000259" key="1">
    <source>
        <dbReference type="PROSITE" id="PS51201"/>
    </source>
</evidence>
<dbReference type="PROSITE" id="PS51202">
    <property type="entry name" value="RCK_C"/>
    <property type="match status" value="1"/>
</dbReference>
<dbReference type="SUPFAM" id="SSF51735">
    <property type="entry name" value="NAD(P)-binding Rossmann-fold domains"/>
    <property type="match status" value="1"/>
</dbReference>
<dbReference type="KEGG" id="crs:FQB35_09245"/>
<dbReference type="OrthoDB" id="9776294at2"/>
<feature type="domain" description="RCK C-terminal" evidence="2">
    <location>
        <begin position="134"/>
        <end position="216"/>
    </location>
</feature>
<sequence>MKQFVVIGCGRFGSSVAKTLYGLGFDVLAIDSNEDVIQGIADSVTHAVQADATEEAALKSLGMRNFDVAVITVGSNIQSSIMATLIVKELGVKYVVAKAQNEQHAKVLYKIGADRIVFPERDMGVRVAHNLVSSNILDYIELAPDYSIVEISALQEWEGNNLRELNMRAKYGINVMAIKHGTEINISPSATDIVKKGDVLVVIGHNDDIQKIEKKA</sequence>
<dbReference type="AlphaFoldDB" id="A0A5C0SFH5"/>
<keyword evidence="4" id="KW-1185">Reference proteome</keyword>
<evidence type="ECO:0000259" key="2">
    <source>
        <dbReference type="PROSITE" id="PS51202"/>
    </source>
</evidence>
<dbReference type="PANTHER" id="PTHR43833">
    <property type="entry name" value="POTASSIUM CHANNEL PROTEIN 2-RELATED-RELATED"/>
    <property type="match status" value="1"/>
</dbReference>
<evidence type="ECO:0000313" key="3">
    <source>
        <dbReference type="EMBL" id="QEK12497.1"/>
    </source>
</evidence>
<dbReference type="InterPro" id="IPR036291">
    <property type="entry name" value="NAD(P)-bd_dom_sf"/>
</dbReference>
<name>A0A5C0SFH5_CRATE</name>
<dbReference type="Gene3D" id="3.40.50.720">
    <property type="entry name" value="NAD(P)-binding Rossmann-like Domain"/>
    <property type="match status" value="1"/>
</dbReference>
<feature type="domain" description="RCK N-terminal" evidence="1">
    <location>
        <begin position="1"/>
        <end position="117"/>
    </location>
</feature>
<dbReference type="InterPro" id="IPR003148">
    <property type="entry name" value="RCK_N"/>
</dbReference>
<dbReference type="Gene3D" id="3.30.70.1450">
    <property type="entry name" value="Regulator of K+ conductance, C-terminal domain"/>
    <property type="match status" value="1"/>
</dbReference>
<reference evidence="3 4" key="1">
    <citation type="submission" date="2019-07" db="EMBL/GenBank/DDBJ databases">
        <title>Complete genome of Crassaminicella thermophila SY095.</title>
        <authorList>
            <person name="Li X."/>
        </authorList>
    </citation>
    <scope>NUCLEOTIDE SEQUENCE [LARGE SCALE GENOMIC DNA]</scope>
    <source>
        <strain evidence="3 4">SY095</strain>
    </source>
</reference>
<organism evidence="3 4">
    <name type="scientific">Crassaminicella thermophila</name>
    <dbReference type="NCBI Taxonomy" id="2599308"/>
    <lineage>
        <taxon>Bacteria</taxon>
        <taxon>Bacillati</taxon>
        <taxon>Bacillota</taxon>
        <taxon>Clostridia</taxon>
        <taxon>Eubacteriales</taxon>
        <taxon>Clostridiaceae</taxon>
        <taxon>Crassaminicella</taxon>
    </lineage>
</organism>
<dbReference type="SUPFAM" id="SSF116726">
    <property type="entry name" value="TrkA C-terminal domain-like"/>
    <property type="match status" value="1"/>
</dbReference>
<proteinExistence type="predicted"/>
<dbReference type="EMBL" id="CP042243">
    <property type="protein sequence ID" value="QEK12497.1"/>
    <property type="molecule type" value="Genomic_DNA"/>
</dbReference>
<dbReference type="PANTHER" id="PTHR43833:SF7">
    <property type="entry name" value="KTR SYSTEM POTASSIUM UPTAKE PROTEIN C"/>
    <property type="match status" value="1"/>
</dbReference>
<dbReference type="Proteomes" id="UP000324646">
    <property type="component" value="Chromosome"/>
</dbReference>
<dbReference type="InterPro" id="IPR006037">
    <property type="entry name" value="RCK_C"/>
</dbReference>
<dbReference type="PROSITE" id="PS51201">
    <property type="entry name" value="RCK_N"/>
    <property type="match status" value="1"/>
</dbReference>
<dbReference type="GO" id="GO:0006813">
    <property type="term" value="P:potassium ion transport"/>
    <property type="evidence" value="ECO:0007669"/>
    <property type="project" value="InterPro"/>
</dbReference>
<dbReference type="Pfam" id="PF02080">
    <property type="entry name" value="TrkA_C"/>
    <property type="match status" value="1"/>
</dbReference>
<dbReference type="InterPro" id="IPR036721">
    <property type="entry name" value="RCK_C_sf"/>
</dbReference>
<dbReference type="RefSeq" id="WP_148809652.1">
    <property type="nucleotide sequence ID" value="NZ_CP042243.1"/>
</dbReference>
<dbReference type="InterPro" id="IPR050721">
    <property type="entry name" value="Trk_Ktr_HKT_K-transport"/>
</dbReference>
<gene>
    <name evidence="3" type="ORF">FQB35_09245</name>
</gene>
<protein>
    <submittedName>
        <fullName evidence="3">TrkA family potassium uptake protein</fullName>
    </submittedName>
</protein>
<dbReference type="GO" id="GO:0008324">
    <property type="term" value="F:monoatomic cation transmembrane transporter activity"/>
    <property type="evidence" value="ECO:0007669"/>
    <property type="project" value="InterPro"/>
</dbReference>